<evidence type="ECO:0000313" key="4">
    <source>
        <dbReference type="EMBL" id="PNY08839.1"/>
    </source>
</evidence>
<proteinExistence type="inferred from homology"/>
<keyword evidence="1 4" id="KW-0347">Helicase</keyword>
<dbReference type="Pfam" id="PF05970">
    <property type="entry name" value="PIF1"/>
    <property type="match status" value="1"/>
</dbReference>
<dbReference type="InterPro" id="IPR010285">
    <property type="entry name" value="DNA_helicase_pif1-like_DEAD"/>
</dbReference>
<dbReference type="AlphaFoldDB" id="A0A2K3P0N8"/>
<keyword evidence="1" id="KW-0233">DNA recombination</keyword>
<comment type="similarity">
    <text evidence="1">Belongs to the helicase family.</text>
</comment>
<dbReference type="GO" id="GO:0005524">
    <property type="term" value="F:ATP binding"/>
    <property type="evidence" value="ECO:0007669"/>
    <property type="project" value="UniProtKB-KW"/>
</dbReference>
<keyword evidence="1" id="KW-0378">Hydrolase</keyword>
<protein>
    <recommendedName>
        <fullName evidence="1">ATP-dependent DNA helicase</fullName>
        <ecNumber evidence="1">5.6.2.3</ecNumber>
    </recommendedName>
</protein>
<dbReference type="EMBL" id="ASHM01002768">
    <property type="protein sequence ID" value="PNY08839.1"/>
    <property type="molecule type" value="Genomic_DNA"/>
</dbReference>
<keyword evidence="1" id="KW-0227">DNA damage</keyword>
<feature type="domain" description="DNA helicase Pif1-like DEAD-box helicase" evidence="2">
    <location>
        <begin position="808"/>
        <end position="911"/>
    </location>
</feature>
<dbReference type="GO" id="GO:0043139">
    <property type="term" value="F:5'-3' DNA helicase activity"/>
    <property type="evidence" value="ECO:0007669"/>
    <property type="project" value="UniProtKB-EC"/>
</dbReference>
<dbReference type="InterPro" id="IPR025476">
    <property type="entry name" value="Helitron_helicase-like"/>
</dbReference>
<keyword evidence="1" id="KW-0067">ATP-binding</keyword>
<comment type="cofactor">
    <cofactor evidence="1">
        <name>Mg(2+)</name>
        <dbReference type="ChEBI" id="CHEBI:18420"/>
    </cofactor>
</comment>
<dbReference type="GO" id="GO:0000723">
    <property type="term" value="P:telomere maintenance"/>
    <property type="evidence" value="ECO:0007669"/>
    <property type="project" value="InterPro"/>
</dbReference>
<keyword evidence="1" id="KW-0547">Nucleotide-binding</keyword>
<dbReference type="PANTHER" id="PTHR10492:SF101">
    <property type="entry name" value="ATP-DEPENDENT DNA HELICASE"/>
    <property type="match status" value="1"/>
</dbReference>
<dbReference type="EC" id="5.6.2.3" evidence="1"/>
<comment type="caution">
    <text evidence="4">The sequence shown here is derived from an EMBL/GenBank/DDBJ whole genome shotgun (WGS) entry which is preliminary data.</text>
</comment>
<dbReference type="Gene3D" id="3.40.50.300">
    <property type="entry name" value="P-loop containing nucleotide triphosphate hydrolases"/>
    <property type="match status" value="1"/>
</dbReference>
<feature type="domain" description="Helitron helicase-like" evidence="3">
    <location>
        <begin position="306"/>
        <end position="446"/>
    </location>
</feature>
<organism evidence="4 5">
    <name type="scientific">Trifolium pratense</name>
    <name type="common">Red clover</name>
    <dbReference type="NCBI Taxonomy" id="57577"/>
    <lineage>
        <taxon>Eukaryota</taxon>
        <taxon>Viridiplantae</taxon>
        <taxon>Streptophyta</taxon>
        <taxon>Embryophyta</taxon>
        <taxon>Tracheophyta</taxon>
        <taxon>Spermatophyta</taxon>
        <taxon>Magnoliopsida</taxon>
        <taxon>eudicotyledons</taxon>
        <taxon>Gunneridae</taxon>
        <taxon>Pentapetalae</taxon>
        <taxon>rosids</taxon>
        <taxon>fabids</taxon>
        <taxon>Fabales</taxon>
        <taxon>Fabaceae</taxon>
        <taxon>Papilionoideae</taxon>
        <taxon>50 kb inversion clade</taxon>
        <taxon>NPAAA clade</taxon>
        <taxon>Hologalegina</taxon>
        <taxon>IRL clade</taxon>
        <taxon>Trifolieae</taxon>
        <taxon>Trifolium</taxon>
    </lineage>
</organism>
<evidence type="ECO:0000259" key="3">
    <source>
        <dbReference type="Pfam" id="PF14214"/>
    </source>
</evidence>
<name>A0A2K3P0N8_TRIPR</name>
<dbReference type="Pfam" id="PF14214">
    <property type="entry name" value="Helitron_like_N"/>
    <property type="match status" value="1"/>
</dbReference>
<reference evidence="4 5" key="1">
    <citation type="journal article" date="2014" name="Am. J. Bot.">
        <title>Genome assembly and annotation for red clover (Trifolium pratense; Fabaceae).</title>
        <authorList>
            <person name="Istvanek J."/>
            <person name="Jaros M."/>
            <person name="Krenek A."/>
            <person name="Repkova J."/>
        </authorList>
    </citation>
    <scope>NUCLEOTIDE SEQUENCE [LARGE SCALE GENOMIC DNA]</scope>
    <source>
        <strain evidence="5">cv. Tatra</strain>
        <tissue evidence="4">Young leaves</tissue>
    </source>
</reference>
<dbReference type="GO" id="GO:0016887">
    <property type="term" value="F:ATP hydrolysis activity"/>
    <property type="evidence" value="ECO:0007669"/>
    <property type="project" value="RHEA"/>
</dbReference>
<evidence type="ECO:0000256" key="1">
    <source>
        <dbReference type="RuleBase" id="RU363044"/>
    </source>
</evidence>
<sequence length="940" mass="108252">MVNSCSCYHNILAGFRRKQRKQKLNLRRKYSEINSLGVHATIGDRRRFTAYRRELRKQKLSIRRKVVHVDSSSFSHIICDSSLVVESQLNNSQFVSSVGSGVYGSDSSKRNLFQQKRRERMEKLKSKRLNVQFNPRKTYVRRSLCRTKNRSSRRRTTGHSIVRDTIEDCIFRKGERKGDMIIQCPDCAAMVWKGETTQKNSDSCPLKVYICCAKGKITLPYMAEPPVLIRNLFSRVDSRSANFLSNLRSCNNMFAFTSFGVKLRLFRNRNFDPRIYNIPDISEVAALIIGDFDNSEDGRDIVVQERNNQSKIRADFLTSVEEAVSRGDIDGSSVGSRVVIPSSFTGGRRYMFNNCQDAMALCKKFGYPDLFLTVTCNPKWDEIQRHLCKSRNQAPFRPDISCRVFRLKLNEMMKDFKKGQFFGKVIAGVYTIEFQKRGLPHAHILLWLDHCNKLESLESIDSVICAELPDEHLFPKLYALVSQFMIHGPCGLGFLSCPCMKEKRCSKFYPKKFVSKTSFDELGYPIYRRRDLGVTVLKKGVLLDNRSVVPYNPSLIMKYQAHVNIEFCNKSNCIKYLFKYITKGVDRVTTALEVDGEQIVDEIKQFYDCRYLSPSESIWRTFGFDIHCRWPGVTRCTFHLLNQQRITFNDNSNLASVLVRNKEKKTMFLAWMEANKIYPLGRSLTYSQFASLFVYDYDARRWHPRKKQQSIGRLTFIPISNRSTMSDPLSVFEKKWEIIADGILYSKRRALQNPDKILRANGKCLNDFECFPKIIPDEVDIYDNLFIANELAYDCDEMGLKHEELFRCLNEEQLMAYNQVVDAVNNNLGRMFFVDGFGGSGKTFLWNALSYRLRSEGKIVLNVASSGIASLLLPRGRTAHSQFGIPLILTEESCCILDKHGKKVQLLGMTSFTTRKLAISDGVSDGSKTQFTRFWDGISR</sequence>
<comment type="catalytic activity">
    <reaction evidence="1">
        <text>ATP + H2O = ADP + phosphate + H(+)</text>
        <dbReference type="Rhea" id="RHEA:13065"/>
        <dbReference type="ChEBI" id="CHEBI:15377"/>
        <dbReference type="ChEBI" id="CHEBI:15378"/>
        <dbReference type="ChEBI" id="CHEBI:30616"/>
        <dbReference type="ChEBI" id="CHEBI:43474"/>
        <dbReference type="ChEBI" id="CHEBI:456216"/>
        <dbReference type="EC" id="5.6.2.3"/>
    </reaction>
</comment>
<evidence type="ECO:0000259" key="2">
    <source>
        <dbReference type="Pfam" id="PF05970"/>
    </source>
</evidence>
<keyword evidence="1" id="KW-0234">DNA repair</keyword>
<dbReference type="STRING" id="57577.A0A2K3P0N8"/>
<gene>
    <name evidence="4" type="ORF">L195_g005376</name>
</gene>
<dbReference type="Proteomes" id="UP000236291">
    <property type="component" value="Unassembled WGS sequence"/>
</dbReference>
<dbReference type="SUPFAM" id="SSF52540">
    <property type="entry name" value="P-loop containing nucleoside triphosphate hydrolases"/>
    <property type="match status" value="1"/>
</dbReference>
<dbReference type="InterPro" id="IPR027417">
    <property type="entry name" value="P-loop_NTPase"/>
</dbReference>
<evidence type="ECO:0000313" key="5">
    <source>
        <dbReference type="Proteomes" id="UP000236291"/>
    </source>
</evidence>
<reference evidence="4 5" key="2">
    <citation type="journal article" date="2017" name="Front. Plant Sci.">
        <title>Gene Classification and Mining of Molecular Markers Useful in Red Clover (Trifolium pratense) Breeding.</title>
        <authorList>
            <person name="Istvanek J."/>
            <person name="Dluhosova J."/>
            <person name="Dluhos P."/>
            <person name="Patkova L."/>
            <person name="Nedelnik J."/>
            <person name="Repkova J."/>
        </authorList>
    </citation>
    <scope>NUCLEOTIDE SEQUENCE [LARGE SCALE GENOMIC DNA]</scope>
    <source>
        <strain evidence="5">cv. Tatra</strain>
        <tissue evidence="4">Young leaves</tissue>
    </source>
</reference>
<dbReference type="GO" id="GO:0006310">
    <property type="term" value="P:DNA recombination"/>
    <property type="evidence" value="ECO:0007669"/>
    <property type="project" value="UniProtKB-KW"/>
</dbReference>
<dbReference type="GO" id="GO:0006281">
    <property type="term" value="P:DNA repair"/>
    <property type="evidence" value="ECO:0007669"/>
    <property type="project" value="UniProtKB-KW"/>
</dbReference>
<dbReference type="PANTHER" id="PTHR10492">
    <property type="match status" value="1"/>
</dbReference>
<accession>A0A2K3P0N8</accession>
<dbReference type="ExpressionAtlas" id="A0A2K3P0N8">
    <property type="expression patterns" value="baseline"/>
</dbReference>